<gene>
    <name evidence="1" type="ORF">QT711_14960</name>
</gene>
<dbReference type="RefSeq" id="WP_317945591.1">
    <property type="nucleotide sequence ID" value="NZ_JAUBDI010000017.1"/>
</dbReference>
<comment type="caution">
    <text evidence="1">The sequence shown here is derived from an EMBL/GenBank/DDBJ whole genome shotgun (WGS) entry which is preliminary data.</text>
</comment>
<name>A0ABU4GDN8_9BACL</name>
<keyword evidence="2" id="KW-1185">Reference proteome</keyword>
<protein>
    <submittedName>
        <fullName evidence="1">Uncharacterized protein</fullName>
    </submittedName>
</protein>
<evidence type="ECO:0000313" key="2">
    <source>
        <dbReference type="Proteomes" id="UP001282284"/>
    </source>
</evidence>
<sequence length="40" mass="4717">MTKLWNFIMDNKLITVSGINKKMAEEEARKIYEELKQNAS</sequence>
<organism evidence="1 2">
    <name type="scientific">Sporosarcina saromensis</name>
    <dbReference type="NCBI Taxonomy" id="359365"/>
    <lineage>
        <taxon>Bacteria</taxon>
        <taxon>Bacillati</taxon>
        <taxon>Bacillota</taxon>
        <taxon>Bacilli</taxon>
        <taxon>Bacillales</taxon>
        <taxon>Caryophanaceae</taxon>
        <taxon>Sporosarcina</taxon>
    </lineage>
</organism>
<proteinExistence type="predicted"/>
<dbReference type="EMBL" id="JAUBDI010000017">
    <property type="protein sequence ID" value="MDW0114497.1"/>
    <property type="molecule type" value="Genomic_DNA"/>
</dbReference>
<evidence type="ECO:0000313" key="1">
    <source>
        <dbReference type="EMBL" id="MDW0114497.1"/>
    </source>
</evidence>
<accession>A0ABU4GDN8</accession>
<dbReference type="Proteomes" id="UP001282284">
    <property type="component" value="Unassembled WGS sequence"/>
</dbReference>
<reference evidence="1 2" key="1">
    <citation type="submission" date="2023-06" db="EMBL/GenBank/DDBJ databases">
        <title>Sporosarcina sp. nov., isolated from Korean traditional fermented seafood 'Jeotgal'.</title>
        <authorList>
            <person name="Yang A.I."/>
            <person name="Shin N.-R."/>
        </authorList>
    </citation>
    <scope>NUCLEOTIDE SEQUENCE [LARGE SCALE GENOMIC DNA]</scope>
    <source>
        <strain evidence="1 2">KCTC13119</strain>
    </source>
</reference>